<sequence length="209" mass="23725">MAQSHLMLAANRSKSVIQVIPEKRYIFMRLINLTDYFSFIFFSLSNWQRGETTKAAIDLPTPPLKQLKEQAAEVEERPQKSLNEKQQEYQDLLIRCIVQNLGFSKGRPVAACIIYKCLRQWRSFEVERTSIFDRIIQTIGHAIETQDNNEVLAYWLSNASTLLLLLQRTLKAGGAAGVTPQFRRQPSLFGRMTQATASLATITGAMAVE</sequence>
<evidence type="ECO:0000259" key="1">
    <source>
        <dbReference type="PROSITE" id="PS51126"/>
    </source>
</evidence>
<dbReference type="InterPro" id="IPR002710">
    <property type="entry name" value="Dilute_dom"/>
</dbReference>
<evidence type="ECO:0000313" key="3">
    <source>
        <dbReference type="Proteomes" id="UP001237642"/>
    </source>
</evidence>
<dbReference type="AlphaFoldDB" id="A0AAD8N708"/>
<accession>A0AAD8N708</accession>
<dbReference type="EMBL" id="JAUIZM010000002">
    <property type="protein sequence ID" value="KAK1399139.1"/>
    <property type="molecule type" value="Genomic_DNA"/>
</dbReference>
<dbReference type="Proteomes" id="UP001237642">
    <property type="component" value="Unassembled WGS sequence"/>
</dbReference>
<evidence type="ECO:0000313" key="2">
    <source>
        <dbReference type="EMBL" id="KAK1399139.1"/>
    </source>
</evidence>
<dbReference type="PROSITE" id="PS51126">
    <property type="entry name" value="DILUTE"/>
    <property type="match status" value="1"/>
</dbReference>
<protein>
    <submittedName>
        <fullName evidence="2">Myosin-H heavy chain-like</fullName>
    </submittedName>
</protein>
<keyword evidence="3" id="KW-1185">Reference proteome</keyword>
<reference evidence="2" key="1">
    <citation type="submission" date="2023-02" db="EMBL/GenBank/DDBJ databases">
        <title>Genome of toxic invasive species Heracleum sosnowskyi carries increased number of genes despite the absence of recent whole-genome duplications.</title>
        <authorList>
            <person name="Schelkunov M."/>
            <person name="Shtratnikova V."/>
            <person name="Makarenko M."/>
            <person name="Klepikova A."/>
            <person name="Omelchenko D."/>
            <person name="Novikova G."/>
            <person name="Obukhova E."/>
            <person name="Bogdanov V."/>
            <person name="Penin A."/>
            <person name="Logacheva M."/>
        </authorList>
    </citation>
    <scope>NUCLEOTIDE SEQUENCE</scope>
    <source>
        <strain evidence="2">Hsosn_3</strain>
        <tissue evidence="2">Leaf</tissue>
    </source>
</reference>
<comment type="caution">
    <text evidence="2">The sequence shown here is derived from an EMBL/GenBank/DDBJ whole genome shotgun (WGS) entry which is preliminary data.</text>
</comment>
<gene>
    <name evidence="2" type="ORF">POM88_009002</name>
</gene>
<proteinExistence type="predicted"/>
<organism evidence="2 3">
    <name type="scientific">Heracleum sosnowskyi</name>
    <dbReference type="NCBI Taxonomy" id="360622"/>
    <lineage>
        <taxon>Eukaryota</taxon>
        <taxon>Viridiplantae</taxon>
        <taxon>Streptophyta</taxon>
        <taxon>Embryophyta</taxon>
        <taxon>Tracheophyta</taxon>
        <taxon>Spermatophyta</taxon>
        <taxon>Magnoliopsida</taxon>
        <taxon>eudicotyledons</taxon>
        <taxon>Gunneridae</taxon>
        <taxon>Pentapetalae</taxon>
        <taxon>asterids</taxon>
        <taxon>campanulids</taxon>
        <taxon>Apiales</taxon>
        <taxon>Apiaceae</taxon>
        <taxon>Apioideae</taxon>
        <taxon>apioid superclade</taxon>
        <taxon>Tordylieae</taxon>
        <taxon>Tordyliinae</taxon>
        <taxon>Heracleum</taxon>
    </lineage>
</organism>
<reference evidence="2" key="2">
    <citation type="submission" date="2023-05" db="EMBL/GenBank/DDBJ databases">
        <authorList>
            <person name="Schelkunov M.I."/>
        </authorList>
    </citation>
    <scope>NUCLEOTIDE SEQUENCE</scope>
    <source>
        <strain evidence="2">Hsosn_3</strain>
        <tissue evidence="2">Leaf</tissue>
    </source>
</reference>
<feature type="domain" description="Dilute" evidence="1">
    <location>
        <begin position="133"/>
        <end position="209"/>
    </location>
</feature>
<name>A0AAD8N708_9APIA</name>